<keyword evidence="1" id="KW-0472">Membrane</keyword>
<comment type="caution">
    <text evidence="5">The sequence shown here is derived from an EMBL/GenBank/DDBJ whole genome shotgun (WGS) entry which is preliminary data.</text>
</comment>
<feature type="region of interest" description="Disordered" evidence="3">
    <location>
        <begin position="139"/>
        <end position="223"/>
    </location>
</feature>
<evidence type="ECO:0000256" key="1">
    <source>
        <dbReference type="RuleBase" id="RU367073"/>
    </source>
</evidence>
<feature type="transmembrane region" description="Helical" evidence="1">
    <location>
        <begin position="46"/>
        <end position="69"/>
    </location>
</feature>
<gene>
    <name evidence="5" type="ORF">B0I35DRAFT_464253</name>
</gene>
<sequence>MVSLWPWGSSDSTASFEKTLSALSVKIADTQSRLDRLRTSSRRIRLLSAIYMVFAYLVYAIVLLLVVGYKNMGPYEWTGIAGGPVLIYTTRTALATYYSFRIESLTTRVDEQREEREKTIQKLKEATKYDSTLELIEKYGGAEKKRRDDDEDDNAQKRPVSPNPNSRPGFAGRTNLPPPRPPISDVQAAQPEPGAEFAPNAEYYPEQPAGQPVHSMQPSQHANIYGTPHEPHWYDRLFELLLGDDETAPKNRIALICRACRLVNGQAPPGTKSLADLGKWKCMACGAVNNEADEGRRLVKEALQSKLDDGGVSPSTATNVPEIEVGEEFKSEDDDDEEEDEGPAAAVKKRRGKGGR</sequence>
<feature type="compositionally biased region" description="Basic and acidic residues" evidence="3">
    <location>
        <begin position="139"/>
        <end position="148"/>
    </location>
</feature>
<dbReference type="GO" id="GO:0098826">
    <property type="term" value="C:endoplasmic reticulum tubular network membrane"/>
    <property type="evidence" value="ECO:0007669"/>
    <property type="project" value="UniProtKB-UniRule"/>
</dbReference>
<feature type="compositionally biased region" description="Acidic residues" evidence="3">
    <location>
        <begin position="324"/>
        <end position="342"/>
    </location>
</feature>
<keyword evidence="2" id="KW-0175">Coiled coil</keyword>
<dbReference type="InterPro" id="IPR040115">
    <property type="entry name" value="Lnp"/>
</dbReference>
<comment type="similarity">
    <text evidence="1">Belongs to the lunapark family.</text>
</comment>
<keyword evidence="1" id="KW-1133">Transmembrane helix</keyword>
<dbReference type="PANTHER" id="PTHR22166:SF12">
    <property type="entry name" value="ENDOPLASMIC RETICULUM JUNCTION FORMATION PROTEIN LUNAPARK"/>
    <property type="match status" value="1"/>
</dbReference>
<evidence type="ECO:0000313" key="5">
    <source>
        <dbReference type="EMBL" id="KAH7308701.1"/>
    </source>
</evidence>
<dbReference type="GO" id="GO:1903373">
    <property type="term" value="P:positive regulation of endoplasmic reticulum tubular network organization"/>
    <property type="evidence" value="ECO:0007669"/>
    <property type="project" value="UniProtKB-UniRule"/>
</dbReference>
<keyword evidence="1" id="KW-0479">Metal-binding</keyword>
<dbReference type="InterPro" id="IPR019273">
    <property type="entry name" value="Lunapark_Znf"/>
</dbReference>
<comment type="function">
    <text evidence="1">Plays a role in determining ER morphology.</text>
</comment>
<dbReference type="OrthoDB" id="1725934at2759"/>
<dbReference type="Pfam" id="PF10058">
    <property type="entry name" value="Zn_ribbon_10"/>
    <property type="match status" value="1"/>
</dbReference>
<keyword evidence="1" id="KW-0862">Zinc</keyword>
<dbReference type="AlphaFoldDB" id="A0A8K0SIS5"/>
<feature type="coiled-coil region" evidence="2">
    <location>
        <begin position="102"/>
        <end position="129"/>
    </location>
</feature>
<keyword evidence="1" id="KW-0863">Zinc-finger</keyword>
<comment type="subcellular location">
    <subcellularLocation>
        <location evidence="1">Endoplasmic reticulum membrane</location>
        <topology evidence="1">Multi-pass membrane protein</topology>
    </subcellularLocation>
</comment>
<proteinExistence type="inferred from homology"/>
<keyword evidence="6" id="KW-1185">Reference proteome</keyword>
<keyword evidence="1" id="KW-0256">Endoplasmic reticulum</keyword>
<protein>
    <recommendedName>
        <fullName evidence="1">Endoplasmic reticulum junction formation protein lunapark</fullName>
    </recommendedName>
</protein>
<dbReference type="EMBL" id="JAGPNK010000015">
    <property type="protein sequence ID" value="KAH7308701.1"/>
    <property type="molecule type" value="Genomic_DNA"/>
</dbReference>
<feature type="domain" description="Lunapark zinc ribbon" evidence="4">
    <location>
        <begin position="233"/>
        <end position="289"/>
    </location>
</feature>
<evidence type="ECO:0000256" key="3">
    <source>
        <dbReference type="SAM" id="MobiDB-lite"/>
    </source>
</evidence>
<dbReference type="GO" id="GO:0008270">
    <property type="term" value="F:zinc ion binding"/>
    <property type="evidence" value="ECO:0007669"/>
    <property type="project" value="UniProtKB-KW"/>
</dbReference>
<feature type="region of interest" description="Disordered" evidence="3">
    <location>
        <begin position="305"/>
        <end position="356"/>
    </location>
</feature>
<name>A0A8K0SIS5_9HYPO</name>
<dbReference type="Proteomes" id="UP000813444">
    <property type="component" value="Unassembled WGS sequence"/>
</dbReference>
<evidence type="ECO:0000313" key="6">
    <source>
        <dbReference type="Proteomes" id="UP000813444"/>
    </source>
</evidence>
<accession>A0A8K0SIS5</accession>
<keyword evidence="1" id="KW-0812">Transmembrane</keyword>
<organism evidence="5 6">
    <name type="scientific">Stachybotrys elegans</name>
    <dbReference type="NCBI Taxonomy" id="80388"/>
    <lineage>
        <taxon>Eukaryota</taxon>
        <taxon>Fungi</taxon>
        <taxon>Dikarya</taxon>
        <taxon>Ascomycota</taxon>
        <taxon>Pezizomycotina</taxon>
        <taxon>Sordariomycetes</taxon>
        <taxon>Hypocreomycetidae</taxon>
        <taxon>Hypocreales</taxon>
        <taxon>Stachybotryaceae</taxon>
        <taxon>Stachybotrys</taxon>
    </lineage>
</organism>
<evidence type="ECO:0000259" key="4">
    <source>
        <dbReference type="Pfam" id="PF10058"/>
    </source>
</evidence>
<feature type="transmembrane region" description="Helical" evidence="1">
    <location>
        <begin position="81"/>
        <end position="100"/>
    </location>
</feature>
<comment type="domain">
    <text evidence="1">The C4-type zinc finger motif is necessary both for its ER three-way tubular junction localization and formation.</text>
</comment>
<dbReference type="PANTHER" id="PTHR22166">
    <property type="entry name" value="ENDOPLASMIC RETICULUM JUNCTION FORMATION PROTEIN LUNAPARK"/>
    <property type="match status" value="1"/>
</dbReference>
<evidence type="ECO:0000256" key="2">
    <source>
        <dbReference type="SAM" id="Coils"/>
    </source>
</evidence>
<feature type="compositionally biased region" description="Basic residues" evidence="3">
    <location>
        <begin position="347"/>
        <end position="356"/>
    </location>
</feature>
<dbReference type="GO" id="GO:0071788">
    <property type="term" value="P:endoplasmic reticulum tubular network maintenance"/>
    <property type="evidence" value="ECO:0007669"/>
    <property type="project" value="UniProtKB-UniRule"/>
</dbReference>
<reference evidence="5" key="1">
    <citation type="journal article" date="2021" name="Nat. Commun.">
        <title>Genetic determinants of endophytism in the Arabidopsis root mycobiome.</title>
        <authorList>
            <person name="Mesny F."/>
            <person name="Miyauchi S."/>
            <person name="Thiergart T."/>
            <person name="Pickel B."/>
            <person name="Atanasova L."/>
            <person name="Karlsson M."/>
            <person name="Huettel B."/>
            <person name="Barry K.W."/>
            <person name="Haridas S."/>
            <person name="Chen C."/>
            <person name="Bauer D."/>
            <person name="Andreopoulos W."/>
            <person name="Pangilinan J."/>
            <person name="LaButti K."/>
            <person name="Riley R."/>
            <person name="Lipzen A."/>
            <person name="Clum A."/>
            <person name="Drula E."/>
            <person name="Henrissat B."/>
            <person name="Kohler A."/>
            <person name="Grigoriev I.V."/>
            <person name="Martin F.M."/>
            <person name="Hacquard S."/>
        </authorList>
    </citation>
    <scope>NUCLEOTIDE SEQUENCE</scope>
    <source>
        <strain evidence="5">MPI-CAGE-CH-0235</strain>
    </source>
</reference>